<keyword evidence="2" id="KW-1277">Toxin-antitoxin system</keyword>
<reference evidence="3 4" key="1">
    <citation type="submission" date="2017-11" db="EMBL/GenBank/DDBJ databases">
        <title>Complete genome of Rhizobium leguminosarum Norway, an ineffective micro-symbiont.</title>
        <authorList>
            <person name="Hoffrichter A."/>
            <person name="Liang J."/>
            <person name="Brachmann A."/>
            <person name="Marin M."/>
        </authorList>
    </citation>
    <scope>NUCLEOTIDE SEQUENCE [LARGE SCALE GENOMIC DNA]</scope>
    <source>
        <strain evidence="3 4">Norway</strain>
        <plasmid evidence="4">Plasmid prln1</plasmid>
    </source>
</reference>
<dbReference type="InterPro" id="IPR010985">
    <property type="entry name" value="Ribbon_hlx_hlx"/>
</dbReference>
<evidence type="ECO:0000256" key="1">
    <source>
        <dbReference type="ARBA" id="ARBA00008580"/>
    </source>
</evidence>
<evidence type="ECO:0000313" key="3">
    <source>
        <dbReference type="EMBL" id="AUW46441.1"/>
    </source>
</evidence>
<dbReference type="PANTHER" id="PTHR36582:SF2">
    <property type="entry name" value="ANTITOXIN PARD"/>
    <property type="match status" value="1"/>
</dbReference>
<protein>
    <submittedName>
        <fullName evidence="3">CopG family transcriptional regulator</fullName>
    </submittedName>
</protein>
<dbReference type="Gene3D" id="6.10.10.120">
    <property type="entry name" value="Antitoxin ParD1-like"/>
    <property type="match status" value="1"/>
</dbReference>
<dbReference type="SUPFAM" id="SSF47598">
    <property type="entry name" value="Ribbon-helix-helix"/>
    <property type="match status" value="1"/>
</dbReference>
<proteinExistence type="inferred from homology"/>
<evidence type="ECO:0000313" key="4">
    <source>
        <dbReference type="Proteomes" id="UP000238523"/>
    </source>
</evidence>
<gene>
    <name evidence="3" type="ORF">CUJ84_pRLN1000987</name>
</gene>
<dbReference type="PANTHER" id="PTHR36582">
    <property type="entry name" value="ANTITOXIN PARD"/>
    <property type="match status" value="1"/>
</dbReference>
<sequence length="93" mass="10499">MASMKGIAMPSSYNIGPRYEGFVRELVESGRYASASEVIRDSLRLMEQREEFRALELEKLKREYAEGKASGEPEEIDPAAFLQELKAERAARG</sequence>
<dbReference type="EMBL" id="CP025013">
    <property type="protein sequence ID" value="AUW46441.1"/>
    <property type="molecule type" value="Genomic_DNA"/>
</dbReference>
<geneLocation type="plasmid" evidence="4">
    <name>prln1</name>
</geneLocation>
<evidence type="ECO:0000256" key="2">
    <source>
        <dbReference type="ARBA" id="ARBA00022649"/>
    </source>
</evidence>
<accession>A0A2K9ZEG1</accession>
<organism evidence="3 4">
    <name type="scientific">Rhizobium leguminosarum</name>
    <dbReference type="NCBI Taxonomy" id="384"/>
    <lineage>
        <taxon>Bacteria</taxon>
        <taxon>Pseudomonadati</taxon>
        <taxon>Pseudomonadota</taxon>
        <taxon>Alphaproteobacteria</taxon>
        <taxon>Hyphomicrobiales</taxon>
        <taxon>Rhizobiaceae</taxon>
        <taxon>Rhizobium/Agrobacterium group</taxon>
        <taxon>Rhizobium</taxon>
    </lineage>
</organism>
<name>A0A2K9ZEG1_RHILE</name>
<keyword evidence="3" id="KW-0614">Plasmid</keyword>
<dbReference type="Proteomes" id="UP000238523">
    <property type="component" value="Plasmid pRLN1"/>
</dbReference>
<dbReference type="AlphaFoldDB" id="A0A2K9ZEG1"/>
<dbReference type="InterPro" id="IPR038296">
    <property type="entry name" value="ParD_sf"/>
</dbReference>
<comment type="similarity">
    <text evidence="1">Belongs to the ParD antitoxin family.</text>
</comment>
<dbReference type="GO" id="GO:0006355">
    <property type="term" value="P:regulation of DNA-templated transcription"/>
    <property type="evidence" value="ECO:0007669"/>
    <property type="project" value="InterPro"/>
</dbReference>
<dbReference type="InterPro" id="IPR022789">
    <property type="entry name" value="ParD"/>
</dbReference>
<dbReference type="NCBIfam" id="TIGR02606">
    <property type="entry name" value="antidote_CC2985"/>
    <property type="match status" value="1"/>
</dbReference>
<dbReference type="Pfam" id="PF03693">
    <property type="entry name" value="ParD_antitoxin"/>
    <property type="match status" value="1"/>
</dbReference>